<organism evidence="2 3">
    <name type="scientific">Lyngbya confervoides BDU141951</name>
    <dbReference type="NCBI Taxonomy" id="1574623"/>
    <lineage>
        <taxon>Bacteria</taxon>
        <taxon>Bacillati</taxon>
        <taxon>Cyanobacteriota</taxon>
        <taxon>Cyanophyceae</taxon>
        <taxon>Oscillatoriophycideae</taxon>
        <taxon>Oscillatoriales</taxon>
        <taxon>Microcoleaceae</taxon>
        <taxon>Lyngbya</taxon>
    </lineage>
</organism>
<keyword evidence="3" id="KW-1185">Reference proteome</keyword>
<dbReference type="EMBL" id="JTHE03000044">
    <property type="protein sequence ID" value="MCM1982685.1"/>
    <property type="molecule type" value="Genomic_DNA"/>
</dbReference>
<evidence type="ECO:0000259" key="1">
    <source>
        <dbReference type="Pfam" id="PF00656"/>
    </source>
</evidence>
<dbReference type="InterPro" id="IPR011600">
    <property type="entry name" value="Pept_C14_caspase"/>
</dbReference>
<sequence>MNRRKFLQGAGHVVAGVGVLDTIFALLEAPTAQAQPSPQKLALLVGINQYQNRARFPDLRGCLSDVDLMQHLLIYRFGFQPQNIIVLRNEDATRHGIELLFQNHLIERAQASDVVVFHFSGFGRYLLPQSEPSGTQAVYQSPAQYALMPYDACPEAEASAGPPQINAILQETLYLLLQSLRTDRVFTLLDTGFHYPGSPRLEHSRIRALPAGLLREVTPEAWAVQTSLMSRNKLKRSQLTEKRLSTPARGVVVTAASLQQFGIEADWSGFSAGALTYNLTQELWHTAPNAGLATQVSRASEALAEEFSLTQQPELGGQKKVALTRDLLGLPGGPAGDGIVLRTEMKGRHGDCWLGGISPSLLKTDHACFVFSTMPHSAETTGSALMRLNSRKGLWGTVHVLQGEALIPDQQFKEKFRILDRSQPLRLALSSRLDHVEQVDATSVFSGLGSAIKVVKADQSADVVLTKLERLIKDPPAADSEGTAERSLQICYCLCTVAGDVLPATVSDKPEAIKNRPEAFQDTFSVLAWNQCLEQLVNPHASEVMAGVSLMTQNEAGNSVSLLAKSTVAKGLNLAPALGSEGQILTPRATTRFQIQLQNYDRVPLYTYVFGFDAQPNAILVLSSVPPTDNPSEHLGFTPFKVEANQSLTLPTPEDLFSFYGPAGISSFYILFTKQRLPLTDRALDGATKTVNKSAQPKQVKLADPAQLRDALLTDLDTLSRPSAQVAGLMDESAWQLAMDQWGMLKFVYQLLG</sequence>
<dbReference type="Gene3D" id="3.40.50.1460">
    <property type="match status" value="1"/>
</dbReference>
<evidence type="ECO:0000313" key="2">
    <source>
        <dbReference type="EMBL" id="MCM1982685.1"/>
    </source>
</evidence>
<evidence type="ECO:0000313" key="3">
    <source>
        <dbReference type="Proteomes" id="UP000031561"/>
    </source>
</evidence>
<gene>
    <name evidence="2" type="ORF">QQ91_0007590</name>
</gene>
<proteinExistence type="predicted"/>
<dbReference type="PIRSF" id="PIRSF007398">
    <property type="entry name" value="Sll0148_caspase"/>
    <property type="match status" value="1"/>
</dbReference>
<dbReference type="InterPro" id="IPR050452">
    <property type="entry name" value="Metacaspase"/>
</dbReference>
<dbReference type="Proteomes" id="UP000031561">
    <property type="component" value="Unassembled WGS sequence"/>
</dbReference>
<name>A0ABD4T269_9CYAN</name>
<dbReference type="AlphaFoldDB" id="A0ABD4T269"/>
<reference evidence="2 3" key="1">
    <citation type="journal article" date="2015" name="Genome Announc.">
        <title>Draft Genome Sequence of Filamentous Marine Cyanobacterium Lyngbya confervoides Strain BDU141951.</title>
        <authorList>
            <person name="Chandrababunaidu M.M."/>
            <person name="Sen D."/>
            <person name="Tripathy S."/>
        </authorList>
    </citation>
    <scope>NUCLEOTIDE SEQUENCE [LARGE SCALE GENOMIC DNA]</scope>
    <source>
        <strain evidence="2 3">BDU141951</strain>
    </source>
</reference>
<dbReference type="Pfam" id="PF00656">
    <property type="entry name" value="Peptidase_C14"/>
    <property type="match status" value="1"/>
</dbReference>
<accession>A0ABD4T269</accession>
<dbReference type="PANTHER" id="PTHR48104">
    <property type="entry name" value="METACASPASE-4"/>
    <property type="match status" value="1"/>
</dbReference>
<protein>
    <submittedName>
        <fullName evidence="2">Caspase family protein</fullName>
    </submittedName>
</protein>
<dbReference type="PANTHER" id="PTHR48104:SF30">
    <property type="entry name" value="METACASPASE-1"/>
    <property type="match status" value="1"/>
</dbReference>
<feature type="domain" description="Peptidase C14 caspase" evidence="1">
    <location>
        <begin position="40"/>
        <end position="315"/>
    </location>
</feature>
<dbReference type="InterPro" id="IPR011189">
    <property type="entry name" value="UCP_caspase_lke"/>
</dbReference>
<dbReference type="RefSeq" id="WP_166274606.1">
    <property type="nucleotide sequence ID" value="NZ_JTHE03000044.1"/>
</dbReference>
<dbReference type="SUPFAM" id="SSF52129">
    <property type="entry name" value="Caspase-like"/>
    <property type="match status" value="1"/>
</dbReference>
<comment type="caution">
    <text evidence="2">The sequence shown here is derived from an EMBL/GenBank/DDBJ whole genome shotgun (WGS) entry which is preliminary data.</text>
</comment>
<dbReference type="InterPro" id="IPR029030">
    <property type="entry name" value="Caspase-like_dom_sf"/>
</dbReference>